<feature type="region of interest" description="Disordered" evidence="1">
    <location>
        <begin position="212"/>
        <end position="510"/>
    </location>
</feature>
<dbReference type="EMBL" id="NHYE01000436">
    <property type="protein sequence ID" value="PPR05744.1"/>
    <property type="molecule type" value="Genomic_DNA"/>
</dbReference>
<reference evidence="2 3" key="1">
    <citation type="journal article" date="2018" name="Evol. Lett.">
        <title>Horizontal gene cluster transfer increased hallucinogenic mushroom diversity.</title>
        <authorList>
            <person name="Reynolds H.T."/>
            <person name="Vijayakumar V."/>
            <person name="Gluck-Thaler E."/>
            <person name="Korotkin H.B."/>
            <person name="Matheny P.B."/>
            <person name="Slot J.C."/>
        </authorList>
    </citation>
    <scope>NUCLEOTIDE SEQUENCE [LARGE SCALE GENOMIC DNA]</scope>
    <source>
        <strain evidence="2 3">SRW20</strain>
    </source>
</reference>
<feature type="compositionally biased region" description="Low complexity" evidence="1">
    <location>
        <begin position="435"/>
        <end position="458"/>
    </location>
</feature>
<feature type="non-terminal residue" evidence="2">
    <location>
        <position position="1"/>
    </location>
</feature>
<sequence length="877" mass="94128">PHWLDVARPRKATDFNVWAKDNPEPVAKLYAKEAGGHQNRNNLKLRARVAQQLFALESDAVKKAYRKKAEEMHAEALEKWELGLKSPASTTPESRQTCINGIASCMGPILDRVFESTGMHVTLIMGGPEPKAGGRLNIISLHSGTTKGPVPLTFPEAESLRFNNEVLPVYSDYLRKCFTVEDCRASALPSSAQSKVSPINTKQVVYNQATGDAYGQDNVPPISGATASTAAATSADNVATASGRSREEIAEDSCGEPVRANAGTGSKEGSGGRSKKATRHSSEAAKDSTTSSTKQGKGRKALEGNVRASHPAHCAAEADQDTPTSNVPKSPARRVAGAEQSIMPPLPSDVPALLSQDGLEMDQGSATPPPHNGRSSPFFLSPSFPFASPVAASSPRAPIGIDSPAREAPVASQRSSSLPSNPFASSPRAPVDQESSAVSQRSSSFPSNPFASSSPRARMVGDLQDQEAPVASQRPSSLPSNPFASSPRAPMEQGLSIVSQRSSSFPSNPFASSFPRARMAFSSPDEALAASQSSRRLSSTHDEDAQALPLRSFSPFPDNLPSSPAPMRSISRQRGLTRQPMRTSRLTTFSALSPLSMRSRRLNVPKDSGSVVLNTVKGRTRNGRIKSLDKENTGIGRRRAAALAAEDHEADKVDTGASRKRKAAPAVEDSEAKRRKVASGGTRANASTASSSIQALASTCITAKYLSTPDLFALMPADCDPALINTLKMMKSVSWPMMWDLLTVEWFRLEAIYAFKGNSKLKSYGRPQAVGQWIKRARSPTYKPDINVKQFQTDFWIWWSGLQPEWRTVEDGLAPMDVLGDWAVLDAPGPNGWPSVLVALYFWGLALGDKRLACSSWVVAVQDAGWVLNQICASHSE</sequence>
<dbReference type="Proteomes" id="UP000284706">
    <property type="component" value="Unassembled WGS sequence"/>
</dbReference>
<accession>A0A409YRU8</accession>
<feature type="compositionally biased region" description="Low complexity" evidence="1">
    <location>
        <begin position="375"/>
        <end position="398"/>
    </location>
</feature>
<feature type="region of interest" description="Disordered" evidence="1">
    <location>
        <begin position="548"/>
        <end position="592"/>
    </location>
</feature>
<gene>
    <name evidence="2" type="ORF">CVT26_008497</name>
</gene>
<feature type="compositionally biased region" description="Basic and acidic residues" evidence="1">
    <location>
        <begin position="645"/>
        <end position="654"/>
    </location>
</feature>
<evidence type="ECO:0000256" key="1">
    <source>
        <dbReference type="SAM" id="MobiDB-lite"/>
    </source>
</evidence>
<evidence type="ECO:0000313" key="3">
    <source>
        <dbReference type="Proteomes" id="UP000284706"/>
    </source>
</evidence>
<organism evidence="2 3">
    <name type="scientific">Gymnopilus dilepis</name>
    <dbReference type="NCBI Taxonomy" id="231916"/>
    <lineage>
        <taxon>Eukaryota</taxon>
        <taxon>Fungi</taxon>
        <taxon>Dikarya</taxon>
        <taxon>Basidiomycota</taxon>
        <taxon>Agaricomycotina</taxon>
        <taxon>Agaricomycetes</taxon>
        <taxon>Agaricomycetidae</taxon>
        <taxon>Agaricales</taxon>
        <taxon>Agaricineae</taxon>
        <taxon>Hymenogastraceae</taxon>
        <taxon>Gymnopilus</taxon>
    </lineage>
</organism>
<feature type="region of interest" description="Disordered" evidence="1">
    <location>
        <begin position="630"/>
        <end position="684"/>
    </location>
</feature>
<name>A0A409YRU8_9AGAR</name>
<evidence type="ECO:0000313" key="2">
    <source>
        <dbReference type="EMBL" id="PPR05744.1"/>
    </source>
</evidence>
<keyword evidence="3" id="KW-1185">Reference proteome</keyword>
<feature type="compositionally biased region" description="Polar residues" evidence="1">
    <location>
        <begin position="570"/>
        <end position="592"/>
    </location>
</feature>
<feature type="compositionally biased region" description="Low complexity" evidence="1">
    <location>
        <begin position="223"/>
        <end position="242"/>
    </location>
</feature>
<feature type="compositionally biased region" description="Low complexity" evidence="1">
    <location>
        <begin position="415"/>
        <end position="427"/>
    </location>
</feature>
<comment type="caution">
    <text evidence="2">The sequence shown here is derived from an EMBL/GenBank/DDBJ whole genome shotgun (WGS) entry which is preliminary data.</text>
</comment>
<proteinExistence type="predicted"/>
<protein>
    <submittedName>
        <fullName evidence="2">Uncharacterized protein</fullName>
    </submittedName>
</protein>
<feature type="compositionally biased region" description="Polar residues" evidence="1">
    <location>
        <begin position="473"/>
        <end position="484"/>
    </location>
</feature>
<dbReference type="AlphaFoldDB" id="A0A409YRU8"/>
<dbReference type="OrthoDB" id="3250313at2759"/>
<dbReference type="InParanoid" id="A0A409YRU8"/>